<dbReference type="RefSeq" id="WP_257792340.1">
    <property type="nucleotide sequence ID" value="NZ_BJLA01000001.1"/>
</dbReference>
<comment type="caution">
    <text evidence="1">The sequence shown here is derived from an EMBL/GenBank/DDBJ whole genome shotgun (WGS) entry which is preliminary data.</text>
</comment>
<organism evidence="1 2">
    <name type="scientific">Clostridium diolis</name>
    <dbReference type="NCBI Taxonomy" id="223919"/>
    <lineage>
        <taxon>Bacteria</taxon>
        <taxon>Bacillati</taxon>
        <taxon>Bacillota</taxon>
        <taxon>Clostridia</taxon>
        <taxon>Eubacteriales</taxon>
        <taxon>Clostridiaceae</taxon>
        <taxon>Clostridium</taxon>
    </lineage>
</organism>
<gene>
    <name evidence="1" type="ORF">CDIOL_04640</name>
</gene>
<protein>
    <submittedName>
        <fullName evidence="1">Uncharacterized protein</fullName>
    </submittedName>
</protein>
<accession>A0AAV3V5U2</accession>
<reference evidence="1 2" key="1">
    <citation type="submission" date="2019-06" db="EMBL/GenBank/DDBJ databases">
        <title>Draft genome sequence of Clostridium diolis DSM 15410.</title>
        <authorList>
            <person name="Kobayashi H."/>
            <person name="Tanizawa Y."/>
            <person name="Tohno M."/>
        </authorList>
    </citation>
    <scope>NUCLEOTIDE SEQUENCE [LARGE SCALE GENOMIC DNA]</scope>
    <source>
        <strain evidence="1 2">DSM 15410</strain>
    </source>
</reference>
<evidence type="ECO:0000313" key="2">
    <source>
        <dbReference type="Proteomes" id="UP000325212"/>
    </source>
</evidence>
<dbReference type="EMBL" id="BJLA01000001">
    <property type="protein sequence ID" value="GEA29541.1"/>
    <property type="molecule type" value="Genomic_DNA"/>
</dbReference>
<name>A0AAV3V5U2_9CLOT</name>
<dbReference type="AlphaFoldDB" id="A0AAV3V5U2"/>
<dbReference type="GeneID" id="79396754"/>
<dbReference type="Proteomes" id="UP000325212">
    <property type="component" value="Unassembled WGS sequence"/>
</dbReference>
<keyword evidence="2" id="KW-1185">Reference proteome</keyword>
<sequence length="42" mass="4607">MGAYNSVHLTVIQNSDLLDKITAVTAKVFGNPNINFNPIVNY</sequence>
<proteinExistence type="predicted"/>
<evidence type="ECO:0000313" key="1">
    <source>
        <dbReference type="EMBL" id="GEA29541.1"/>
    </source>
</evidence>